<keyword evidence="3" id="KW-1185">Reference proteome</keyword>
<reference evidence="2 3" key="1">
    <citation type="submission" date="2021-01" db="EMBL/GenBank/DDBJ databases">
        <title>Genomic Encyclopedia of Type Strains, Phase IV (KMG-IV): sequencing the most valuable type-strain genomes for metagenomic binning, comparative biology and taxonomic classification.</title>
        <authorList>
            <person name="Goeker M."/>
        </authorList>
    </citation>
    <scope>NUCLEOTIDE SEQUENCE [LARGE SCALE GENOMIC DNA]</scope>
    <source>
        <strain evidence="2 3">DSM 103394</strain>
    </source>
</reference>
<gene>
    <name evidence="2" type="ORF">JOC74_001343</name>
</gene>
<name>A0ABS4CTF7_9BACI</name>
<dbReference type="RefSeq" id="WP_053603530.1">
    <property type="nucleotide sequence ID" value="NZ_JAFDST010000001.1"/>
</dbReference>
<dbReference type="CDD" id="cd00093">
    <property type="entry name" value="HTH_XRE"/>
    <property type="match status" value="1"/>
</dbReference>
<sequence length="84" mass="9973">MYERDKRKPDYDTLLKIADFFEVSTDYLIRGESYRQTAERIVDNPEVKVAASDGEFTKEEKIKMLEWLLEAERGRKPGDEQKKK</sequence>
<evidence type="ECO:0000259" key="1">
    <source>
        <dbReference type="PROSITE" id="PS50943"/>
    </source>
</evidence>
<dbReference type="Proteomes" id="UP000674416">
    <property type="component" value="Unassembled WGS sequence"/>
</dbReference>
<organism evidence="2 3">
    <name type="scientific">Bacillus capparidis</name>
    <dbReference type="NCBI Taxonomy" id="1840411"/>
    <lineage>
        <taxon>Bacteria</taxon>
        <taxon>Bacillati</taxon>
        <taxon>Bacillota</taxon>
        <taxon>Bacilli</taxon>
        <taxon>Bacillales</taxon>
        <taxon>Bacillaceae</taxon>
        <taxon>Bacillus</taxon>
    </lineage>
</organism>
<dbReference type="InterPro" id="IPR001387">
    <property type="entry name" value="Cro/C1-type_HTH"/>
</dbReference>
<dbReference type="Pfam" id="PF01381">
    <property type="entry name" value="HTH_3"/>
    <property type="match status" value="1"/>
</dbReference>
<evidence type="ECO:0000313" key="3">
    <source>
        <dbReference type="Proteomes" id="UP000674416"/>
    </source>
</evidence>
<accession>A0ABS4CTF7</accession>
<dbReference type="EMBL" id="JAFDST010000001">
    <property type="protein sequence ID" value="MBP1080855.1"/>
    <property type="molecule type" value="Genomic_DNA"/>
</dbReference>
<dbReference type="SUPFAM" id="SSF47413">
    <property type="entry name" value="lambda repressor-like DNA-binding domains"/>
    <property type="match status" value="1"/>
</dbReference>
<evidence type="ECO:0000313" key="2">
    <source>
        <dbReference type="EMBL" id="MBP1080855.1"/>
    </source>
</evidence>
<feature type="domain" description="HTH cro/C1-type" evidence="1">
    <location>
        <begin position="2"/>
        <end position="28"/>
    </location>
</feature>
<comment type="caution">
    <text evidence="2">The sequence shown here is derived from an EMBL/GenBank/DDBJ whole genome shotgun (WGS) entry which is preliminary data.</text>
</comment>
<dbReference type="InterPro" id="IPR010982">
    <property type="entry name" value="Lambda_DNA-bd_dom_sf"/>
</dbReference>
<protein>
    <submittedName>
        <fullName evidence="2">Transcriptional regulator with XRE-family HTH domain</fullName>
    </submittedName>
</protein>
<dbReference type="PROSITE" id="PS50943">
    <property type="entry name" value="HTH_CROC1"/>
    <property type="match status" value="1"/>
</dbReference>
<proteinExistence type="predicted"/>
<dbReference type="Gene3D" id="1.10.260.40">
    <property type="entry name" value="lambda repressor-like DNA-binding domains"/>
    <property type="match status" value="1"/>
</dbReference>